<dbReference type="PROSITE" id="PS51382">
    <property type="entry name" value="SPX"/>
    <property type="match status" value="1"/>
</dbReference>
<dbReference type="Gene3D" id="3.40.50.1000">
    <property type="entry name" value="HAD superfamily/HAD-like"/>
    <property type="match status" value="1"/>
</dbReference>
<dbReference type="InParanoid" id="E1ZM60"/>
<keyword evidence="2 4" id="KW-0863">Zinc-finger</keyword>
<dbReference type="Proteomes" id="UP000008141">
    <property type="component" value="Unassembled WGS sequence"/>
</dbReference>
<evidence type="ECO:0000259" key="8">
    <source>
        <dbReference type="PROSITE" id="PS51382"/>
    </source>
</evidence>
<dbReference type="GeneID" id="17352505"/>
<reference evidence="9 10" key="1">
    <citation type="journal article" date="2010" name="Plant Cell">
        <title>The Chlorella variabilis NC64A genome reveals adaptation to photosymbiosis, coevolution with viruses, and cryptic sex.</title>
        <authorList>
            <person name="Blanc G."/>
            <person name="Duncan G."/>
            <person name="Agarkova I."/>
            <person name="Borodovsky M."/>
            <person name="Gurnon J."/>
            <person name="Kuo A."/>
            <person name="Lindquist E."/>
            <person name="Lucas S."/>
            <person name="Pangilinan J."/>
            <person name="Polle J."/>
            <person name="Salamov A."/>
            <person name="Terry A."/>
            <person name="Yamada T."/>
            <person name="Dunigan D.D."/>
            <person name="Grigoriev I.V."/>
            <person name="Claverie J.M."/>
            <person name="Van Etten J.L."/>
        </authorList>
    </citation>
    <scope>NUCLEOTIDE SEQUENCE [LARGE SCALE GENOMIC DNA]</scope>
    <source>
        <strain evidence="9 10">NC64A</strain>
    </source>
</reference>
<dbReference type="PROSITE" id="PS00518">
    <property type="entry name" value="ZF_RING_1"/>
    <property type="match status" value="1"/>
</dbReference>
<dbReference type="PROSITE" id="PS50969">
    <property type="entry name" value="FCP1"/>
    <property type="match status" value="1"/>
</dbReference>
<dbReference type="Pfam" id="PF03031">
    <property type="entry name" value="NIF"/>
    <property type="match status" value="1"/>
</dbReference>
<dbReference type="InterPro" id="IPR036412">
    <property type="entry name" value="HAD-like_sf"/>
</dbReference>
<evidence type="ECO:0000259" key="6">
    <source>
        <dbReference type="PROSITE" id="PS50089"/>
    </source>
</evidence>
<feature type="compositionally biased region" description="Low complexity" evidence="5">
    <location>
        <begin position="262"/>
        <end position="291"/>
    </location>
</feature>
<keyword evidence="3" id="KW-0862">Zinc</keyword>
<evidence type="ECO:0000256" key="5">
    <source>
        <dbReference type="SAM" id="MobiDB-lite"/>
    </source>
</evidence>
<dbReference type="STRING" id="554065.E1ZM60"/>
<dbReference type="SMART" id="SM00184">
    <property type="entry name" value="RING"/>
    <property type="match status" value="1"/>
</dbReference>
<feature type="region of interest" description="Disordered" evidence="5">
    <location>
        <begin position="262"/>
        <end position="299"/>
    </location>
</feature>
<dbReference type="InterPro" id="IPR001841">
    <property type="entry name" value="Znf_RING"/>
</dbReference>
<feature type="domain" description="FCP1 homology" evidence="7">
    <location>
        <begin position="484"/>
        <end position="652"/>
    </location>
</feature>
<dbReference type="EMBL" id="GL433853">
    <property type="protein sequence ID" value="EFN52946.1"/>
    <property type="molecule type" value="Genomic_DNA"/>
</dbReference>
<dbReference type="SUPFAM" id="SSF57850">
    <property type="entry name" value="RING/U-box"/>
    <property type="match status" value="1"/>
</dbReference>
<proteinExistence type="predicted"/>
<protein>
    <recommendedName>
        <fullName evidence="11">FCP1 homology domain-containing protein</fullName>
    </recommendedName>
</protein>
<dbReference type="InterPro" id="IPR004331">
    <property type="entry name" value="SPX_dom"/>
</dbReference>
<accession>E1ZM60</accession>
<dbReference type="InterPro" id="IPR050365">
    <property type="entry name" value="TIM50"/>
</dbReference>
<evidence type="ECO:0008006" key="11">
    <source>
        <dbReference type="Google" id="ProtNLM"/>
    </source>
</evidence>
<evidence type="ECO:0000256" key="2">
    <source>
        <dbReference type="ARBA" id="ARBA00022771"/>
    </source>
</evidence>
<feature type="domain" description="SPX" evidence="8">
    <location>
        <begin position="1"/>
        <end position="123"/>
    </location>
</feature>
<sequence>MKFGKRLLAEAGRCWTHSYIDYKQLKHAIKLDVEALDPRGPRFDAALRVELQKVAAFYVEKEEELAAAMARLSLASSPCQVAALRSELQDLRRFAVLNHYAVVKAAKKRNRHLQAACGEARVVVVRAVHILSQQYFFTSPKLAALTTQAEILAQARGRRWWRCLPPPAAARCAAARPLATPRSPAPGRLLSFACVLALASLMVPELAPRQPPAAEVIQEYQCPICLDLLRSPVLLTCAHRFCWGCLLAHCAAARSAAPGAKPGAKVQQAQQTQQTQQQQQQQQQQALAQTAWEGDSGWEDDQGDACATFDCAVCRKAQLLNLDRLQVDPHLDAFLQKLQRQQGAVAIPLTRASSTASSSSGHPGSGSGIPTPSGSSTESLAPGGRSSSAPIAIAGAGLAAAAAQSEDMLVDAKPSATTISLAEASELAEAAAAVAVAEEAEASDVPPGAAAAVASAAPLGPELVVVAPLAVAFEPALLPPQRPEHRGRLVVCLDLDGTLVTTFTPKRAPMLPPGSISYVVGRGGKLNPNGVFVVERPGLGDFLRRIAPFSEVVLFTAGLKDYAAPICDAIEARYPGAFHHRLYRTATVAEDVYPCIKDMSRLGRDLGRCVLVDDTPLAFFRQPDHGVPVLQFRGDMDDRMLPEAVAPLLESLHGCADVTVPLARRFNMQK</sequence>
<organism evidence="10">
    <name type="scientific">Chlorella variabilis</name>
    <name type="common">Green alga</name>
    <dbReference type="NCBI Taxonomy" id="554065"/>
    <lineage>
        <taxon>Eukaryota</taxon>
        <taxon>Viridiplantae</taxon>
        <taxon>Chlorophyta</taxon>
        <taxon>core chlorophytes</taxon>
        <taxon>Trebouxiophyceae</taxon>
        <taxon>Chlorellales</taxon>
        <taxon>Chlorellaceae</taxon>
        <taxon>Chlorella clade</taxon>
        <taxon>Chlorella</taxon>
    </lineage>
</organism>
<dbReference type="KEGG" id="cvr:CHLNCDRAFT_137319"/>
<evidence type="ECO:0000256" key="1">
    <source>
        <dbReference type="ARBA" id="ARBA00022723"/>
    </source>
</evidence>
<dbReference type="Gene3D" id="3.30.40.10">
    <property type="entry name" value="Zinc/RING finger domain, C3HC4 (zinc finger)"/>
    <property type="match status" value="1"/>
</dbReference>
<dbReference type="InterPro" id="IPR013083">
    <property type="entry name" value="Znf_RING/FYVE/PHD"/>
</dbReference>
<dbReference type="RefSeq" id="XP_005845048.1">
    <property type="nucleotide sequence ID" value="XM_005844986.1"/>
</dbReference>
<dbReference type="InterPro" id="IPR004274">
    <property type="entry name" value="FCP1_dom"/>
</dbReference>
<dbReference type="eggNOG" id="KOG1605">
    <property type="taxonomic scope" value="Eukaryota"/>
</dbReference>
<evidence type="ECO:0000256" key="3">
    <source>
        <dbReference type="ARBA" id="ARBA00022833"/>
    </source>
</evidence>
<name>E1ZM60_CHLVA</name>
<dbReference type="AlphaFoldDB" id="E1ZM60"/>
<feature type="region of interest" description="Disordered" evidence="5">
    <location>
        <begin position="350"/>
        <end position="386"/>
    </location>
</feature>
<keyword evidence="1" id="KW-0479">Metal-binding</keyword>
<dbReference type="InterPro" id="IPR017907">
    <property type="entry name" value="Znf_RING_CS"/>
</dbReference>
<evidence type="ECO:0000313" key="9">
    <source>
        <dbReference type="EMBL" id="EFN52946.1"/>
    </source>
</evidence>
<dbReference type="CDD" id="cd14447">
    <property type="entry name" value="SPX"/>
    <property type="match status" value="1"/>
</dbReference>
<gene>
    <name evidence="9" type="ORF">CHLNCDRAFT_137319</name>
</gene>
<dbReference type="InterPro" id="IPR027370">
    <property type="entry name" value="Znf-RING_euk"/>
</dbReference>
<dbReference type="PANTHER" id="PTHR12210">
    <property type="entry name" value="DULLARD PROTEIN PHOSPHATASE"/>
    <property type="match status" value="1"/>
</dbReference>
<dbReference type="OrthoDB" id="277011at2759"/>
<dbReference type="GO" id="GO:0008270">
    <property type="term" value="F:zinc ion binding"/>
    <property type="evidence" value="ECO:0007669"/>
    <property type="project" value="UniProtKB-KW"/>
</dbReference>
<feature type="compositionally biased region" description="Low complexity" evidence="5">
    <location>
        <begin position="353"/>
        <end position="386"/>
    </location>
</feature>
<dbReference type="SUPFAM" id="SSF56784">
    <property type="entry name" value="HAD-like"/>
    <property type="match status" value="1"/>
</dbReference>
<evidence type="ECO:0000313" key="10">
    <source>
        <dbReference type="Proteomes" id="UP000008141"/>
    </source>
</evidence>
<dbReference type="SMART" id="SM00577">
    <property type="entry name" value="CPDc"/>
    <property type="match status" value="1"/>
</dbReference>
<feature type="domain" description="RING-type" evidence="6">
    <location>
        <begin position="222"/>
        <end position="246"/>
    </location>
</feature>
<evidence type="ECO:0000259" key="7">
    <source>
        <dbReference type="PROSITE" id="PS50969"/>
    </source>
</evidence>
<evidence type="ECO:0000256" key="4">
    <source>
        <dbReference type="PROSITE-ProRule" id="PRU00175"/>
    </source>
</evidence>
<dbReference type="Pfam" id="PF13445">
    <property type="entry name" value="zf-RING_UBOX"/>
    <property type="match status" value="1"/>
</dbReference>
<dbReference type="CDD" id="cd07521">
    <property type="entry name" value="HAD_FCP1-like"/>
    <property type="match status" value="1"/>
</dbReference>
<dbReference type="InterPro" id="IPR023214">
    <property type="entry name" value="HAD_sf"/>
</dbReference>
<dbReference type="PROSITE" id="PS50089">
    <property type="entry name" value="ZF_RING_2"/>
    <property type="match status" value="1"/>
</dbReference>
<keyword evidence="10" id="KW-1185">Reference proteome</keyword>